<evidence type="ECO:0000313" key="13">
    <source>
        <dbReference type="Proteomes" id="UP001549321"/>
    </source>
</evidence>
<comment type="caution">
    <text evidence="12">The sequence shown here is derived from an EMBL/GenBank/DDBJ whole genome shotgun (WGS) entry which is preliminary data.</text>
</comment>
<dbReference type="Pfam" id="PF03167">
    <property type="entry name" value="UDG"/>
    <property type="match status" value="1"/>
</dbReference>
<keyword evidence="13" id="KW-1185">Reference proteome</keyword>
<evidence type="ECO:0000256" key="5">
    <source>
        <dbReference type="ARBA" id="ARBA00022763"/>
    </source>
</evidence>
<dbReference type="Proteomes" id="UP001549321">
    <property type="component" value="Unassembled WGS sequence"/>
</dbReference>
<evidence type="ECO:0000259" key="11">
    <source>
        <dbReference type="SMART" id="SM00986"/>
    </source>
</evidence>
<dbReference type="InterPro" id="IPR005122">
    <property type="entry name" value="Uracil-DNA_glycosylase-like"/>
</dbReference>
<protein>
    <recommendedName>
        <fullName evidence="2">Type-4 uracil-DNA glycosylase</fullName>
    </recommendedName>
</protein>
<name>A0ABV2R3R4_9HYPH</name>
<dbReference type="PANTHER" id="PTHR33693">
    <property type="entry name" value="TYPE-5 URACIL-DNA GLYCOSYLASE"/>
    <property type="match status" value="1"/>
</dbReference>
<evidence type="ECO:0000256" key="2">
    <source>
        <dbReference type="ARBA" id="ARBA00019403"/>
    </source>
</evidence>
<dbReference type="SUPFAM" id="SSF52141">
    <property type="entry name" value="Uracil-DNA glycosylase-like"/>
    <property type="match status" value="1"/>
</dbReference>
<dbReference type="GO" id="GO:0004844">
    <property type="term" value="F:uracil DNA N-glycosylase activity"/>
    <property type="evidence" value="ECO:0007669"/>
    <property type="project" value="UniProtKB-EC"/>
</dbReference>
<keyword evidence="4" id="KW-0479">Metal-binding</keyword>
<keyword evidence="6 12" id="KW-0378">Hydrolase</keyword>
<keyword evidence="8" id="KW-0411">Iron-sulfur</keyword>
<dbReference type="InterPro" id="IPR051536">
    <property type="entry name" value="UDG_Type-4/5"/>
</dbReference>
<evidence type="ECO:0000256" key="3">
    <source>
        <dbReference type="ARBA" id="ARBA00022485"/>
    </source>
</evidence>
<comment type="similarity">
    <text evidence="1">Belongs to the uracil-DNA glycosylase (UDG) superfamily. Type 4 (UDGa) family.</text>
</comment>
<evidence type="ECO:0000256" key="8">
    <source>
        <dbReference type="ARBA" id="ARBA00023014"/>
    </source>
</evidence>
<dbReference type="InterPro" id="IPR025404">
    <property type="entry name" value="DUF4130"/>
</dbReference>
<keyword evidence="7" id="KW-0408">Iron</keyword>
<evidence type="ECO:0000313" key="12">
    <source>
        <dbReference type="EMBL" id="MET4635915.1"/>
    </source>
</evidence>
<dbReference type="InterPro" id="IPR036895">
    <property type="entry name" value="Uracil-DNA_glycosylase-like_sf"/>
</dbReference>
<organism evidence="12 13">
    <name type="scientific">Kaistia defluvii</name>
    <dbReference type="NCBI Taxonomy" id="410841"/>
    <lineage>
        <taxon>Bacteria</taxon>
        <taxon>Pseudomonadati</taxon>
        <taxon>Pseudomonadota</taxon>
        <taxon>Alphaproteobacteria</taxon>
        <taxon>Hyphomicrobiales</taxon>
        <taxon>Kaistiaceae</taxon>
        <taxon>Kaistia</taxon>
    </lineage>
</organism>
<dbReference type="Gene3D" id="3.40.470.10">
    <property type="entry name" value="Uracil-DNA glycosylase-like domain"/>
    <property type="match status" value="1"/>
</dbReference>
<feature type="region of interest" description="Disordered" evidence="10">
    <location>
        <begin position="259"/>
        <end position="280"/>
    </location>
</feature>
<keyword evidence="9" id="KW-0234">DNA repair</keyword>
<dbReference type="NCBIfam" id="TIGR00758">
    <property type="entry name" value="UDG_fam4"/>
    <property type="match status" value="1"/>
</dbReference>
<keyword evidence="5" id="KW-0227">DNA damage</keyword>
<dbReference type="SMART" id="SM00986">
    <property type="entry name" value="UDG"/>
    <property type="match status" value="1"/>
</dbReference>
<dbReference type="InterPro" id="IPR005273">
    <property type="entry name" value="Ura-DNA_glyco_family4"/>
</dbReference>
<proteinExistence type="inferred from homology"/>
<dbReference type="Pfam" id="PF13566">
    <property type="entry name" value="DUF4130"/>
    <property type="match status" value="1"/>
</dbReference>
<evidence type="ECO:0000256" key="7">
    <source>
        <dbReference type="ARBA" id="ARBA00023004"/>
    </source>
</evidence>
<dbReference type="EMBL" id="JBEPSM010000003">
    <property type="protein sequence ID" value="MET4635915.1"/>
    <property type="molecule type" value="Genomic_DNA"/>
</dbReference>
<dbReference type="InterPro" id="IPR023875">
    <property type="entry name" value="DNA_repair_put"/>
</dbReference>
<dbReference type="RefSeq" id="WP_354553453.1">
    <property type="nucleotide sequence ID" value="NZ_JBEPSM010000003.1"/>
</dbReference>
<evidence type="ECO:0000256" key="10">
    <source>
        <dbReference type="SAM" id="MobiDB-lite"/>
    </source>
</evidence>
<gene>
    <name evidence="12" type="ORF">ABIE08_003866</name>
</gene>
<keyword evidence="12" id="KW-0326">Glycosidase</keyword>
<dbReference type="SMART" id="SM00987">
    <property type="entry name" value="UreE_C"/>
    <property type="match status" value="1"/>
</dbReference>
<evidence type="ECO:0000256" key="6">
    <source>
        <dbReference type="ARBA" id="ARBA00022801"/>
    </source>
</evidence>
<evidence type="ECO:0000256" key="1">
    <source>
        <dbReference type="ARBA" id="ARBA00006521"/>
    </source>
</evidence>
<dbReference type="CDD" id="cd10030">
    <property type="entry name" value="UDG-F4_TTUDGA_SPO1dp_like"/>
    <property type="match status" value="1"/>
</dbReference>
<dbReference type="NCBIfam" id="TIGR03914">
    <property type="entry name" value="UDG_fam_dom"/>
    <property type="match status" value="1"/>
</dbReference>
<keyword evidence="3" id="KW-0004">4Fe-4S</keyword>
<evidence type="ECO:0000256" key="4">
    <source>
        <dbReference type="ARBA" id="ARBA00022723"/>
    </source>
</evidence>
<dbReference type="NCBIfam" id="TIGR03915">
    <property type="entry name" value="SAM_7_link_chp"/>
    <property type="match status" value="1"/>
</dbReference>
<evidence type="ECO:0000256" key="9">
    <source>
        <dbReference type="ARBA" id="ARBA00023204"/>
    </source>
</evidence>
<sequence>MHRIALAGPTDFKGWRDAARRLARQGVEPADVVWTVVGESSDLFAAPGLETPAAPAPEGPAFAVPRAFLDLAETAILHSDPERFALLYTMLCRLMTNHDALEDSVDPLVVRLNGFAKSVRRDIHKMHAFVRFRAVETEAGECFIAWFEPEHRIVEAAAPFFARRFASMRWSILTPERSVHWDGEILRLSEGVDRSAAPGEDALEDLWRRYYASIFNPARLKVQAMMSEMPQKYWRNLPEASLIIPLIDQAERRSAEMVQSATTPANPRPQRARPTPAEVTEAPAMAGTIAALRAEAAGCRRCPLWAPATQTVFGEGPEDAEIVFVGEQPGDQEDLAGKPFVGPAGQVFDAALRDVGIDRGRVYVTNAVKHFKFVPRGKRRLHQKPNVSEIVACHVWVAQELQILRPRLVVALGLTAVRSLTGKTMTLASAREQKLQTEAGTALLATIHPSYLLRLPDEAMKAREHARFLEDLKRVAEMARAA</sequence>
<reference evidence="12 13" key="1">
    <citation type="submission" date="2024-06" db="EMBL/GenBank/DDBJ databases">
        <title>Sorghum-associated microbial communities from plants grown in Nebraska, USA.</title>
        <authorList>
            <person name="Schachtman D."/>
        </authorList>
    </citation>
    <scope>NUCLEOTIDE SEQUENCE [LARGE SCALE GENOMIC DNA]</scope>
    <source>
        <strain evidence="12 13">3207</strain>
    </source>
</reference>
<feature type="domain" description="Uracil-DNA glycosylase-like" evidence="11">
    <location>
        <begin position="313"/>
        <end position="473"/>
    </location>
</feature>
<accession>A0ABV2R3R4</accession>
<dbReference type="PANTHER" id="PTHR33693:SF9">
    <property type="entry name" value="TYPE-4 URACIL-DNA GLYCOSYLASE"/>
    <property type="match status" value="1"/>
</dbReference>